<reference evidence="4" key="1">
    <citation type="journal article" date="2019" name="Int. J. Syst. Evol. Microbiol.">
        <title>The Global Catalogue of Microorganisms (GCM) 10K type strain sequencing project: providing services to taxonomists for standard genome sequencing and annotation.</title>
        <authorList>
            <consortium name="The Broad Institute Genomics Platform"/>
            <consortium name="The Broad Institute Genome Sequencing Center for Infectious Disease"/>
            <person name="Wu L."/>
            <person name="Ma J."/>
        </authorList>
    </citation>
    <scope>NUCLEOTIDE SEQUENCE [LARGE SCALE GENOMIC DNA]</scope>
    <source>
        <strain evidence="4">CGMCC 4.7680</strain>
    </source>
</reference>
<dbReference type="SUPFAM" id="SSF140376">
    <property type="entry name" value="ChaB-like"/>
    <property type="match status" value="1"/>
</dbReference>
<feature type="region of interest" description="Disordered" evidence="1">
    <location>
        <begin position="1"/>
        <end position="34"/>
    </location>
</feature>
<name>A0ABQ3KUM5_9PSEU</name>
<protein>
    <recommendedName>
        <fullName evidence="2">Rho termination factor-like N-terminal domain-containing protein</fullName>
    </recommendedName>
</protein>
<comment type="caution">
    <text evidence="3">The sequence shown here is derived from an EMBL/GenBank/DDBJ whole genome shotgun (WGS) entry which is preliminary data.</text>
</comment>
<evidence type="ECO:0000313" key="3">
    <source>
        <dbReference type="EMBL" id="GHG49500.1"/>
    </source>
</evidence>
<dbReference type="EMBL" id="BNAW01000079">
    <property type="protein sequence ID" value="GHG49500.1"/>
    <property type="molecule type" value="Genomic_DNA"/>
</dbReference>
<feature type="compositionally biased region" description="Basic and acidic residues" evidence="1">
    <location>
        <begin position="125"/>
        <end position="140"/>
    </location>
</feature>
<evidence type="ECO:0000259" key="2">
    <source>
        <dbReference type="Pfam" id="PF07498"/>
    </source>
</evidence>
<gene>
    <name evidence="3" type="ORF">GCM10017567_85100</name>
</gene>
<evidence type="ECO:0000313" key="4">
    <source>
        <dbReference type="Proteomes" id="UP000649955"/>
    </source>
</evidence>
<keyword evidence="4" id="KW-1185">Reference proteome</keyword>
<feature type="compositionally biased region" description="Basic and acidic residues" evidence="1">
    <location>
        <begin position="67"/>
        <end position="86"/>
    </location>
</feature>
<feature type="domain" description="Rho termination factor-like N-terminal" evidence="2">
    <location>
        <begin position="110"/>
        <end position="137"/>
    </location>
</feature>
<dbReference type="InterPro" id="IPR009317">
    <property type="entry name" value="ChaB"/>
</dbReference>
<dbReference type="InterPro" id="IPR037205">
    <property type="entry name" value="ChaB_sf"/>
</dbReference>
<accession>A0ABQ3KUM5</accession>
<feature type="region of interest" description="Disordered" evidence="1">
    <location>
        <begin position="67"/>
        <end position="149"/>
    </location>
</feature>
<dbReference type="Pfam" id="PF07498">
    <property type="entry name" value="Rho_N"/>
    <property type="match status" value="1"/>
</dbReference>
<dbReference type="Proteomes" id="UP000649955">
    <property type="component" value="Unassembled WGS sequence"/>
</dbReference>
<organism evidence="3 4">
    <name type="scientific">Amycolatopsis bullii</name>
    <dbReference type="NCBI Taxonomy" id="941987"/>
    <lineage>
        <taxon>Bacteria</taxon>
        <taxon>Bacillati</taxon>
        <taxon>Actinomycetota</taxon>
        <taxon>Actinomycetes</taxon>
        <taxon>Pseudonocardiales</taxon>
        <taxon>Pseudonocardiaceae</taxon>
        <taxon>Amycolatopsis</taxon>
    </lineage>
</organism>
<dbReference type="Gene3D" id="1.10.1740.70">
    <property type="entry name" value="ChaB"/>
    <property type="match status" value="1"/>
</dbReference>
<evidence type="ECO:0000256" key="1">
    <source>
        <dbReference type="SAM" id="MobiDB-lite"/>
    </source>
</evidence>
<dbReference type="InterPro" id="IPR011112">
    <property type="entry name" value="Rho-like_N"/>
</dbReference>
<dbReference type="Pfam" id="PF06150">
    <property type="entry name" value="ChaB"/>
    <property type="match status" value="1"/>
</dbReference>
<sequence length="149" mass="16332">MRAVSPAAGAGSRGGMPGREDLPSTLLRSPRKAQDTWVAAHDSALDTYGPGRRAQQTAYAALKHTFEKVGDHWEPKPERGPSDEQAARGAGQPEKPTHGGVNATASRQHLYERAKQLGIPGRSRMSKEELVTALEKENRRRTDRARRSK</sequence>
<proteinExistence type="predicted"/>